<accession>A0A167PHY2</accession>
<evidence type="ECO:0000256" key="2">
    <source>
        <dbReference type="ARBA" id="ARBA00022705"/>
    </source>
</evidence>
<evidence type="ECO:0000256" key="1">
    <source>
        <dbReference type="ARBA" id="ARBA00007017"/>
    </source>
</evidence>
<keyword evidence="2" id="KW-0235">DNA replication</keyword>
<organism evidence="3 4">
    <name type="scientific">Calocera viscosa (strain TUFC12733)</name>
    <dbReference type="NCBI Taxonomy" id="1330018"/>
    <lineage>
        <taxon>Eukaryota</taxon>
        <taxon>Fungi</taxon>
        <taxon>Dikarya</taxon>
        <taxon>Basidiomycota</taxon>
        <taxon>Agaricomycotina</taxon>
        <taxon>Dacrymycetes</taxon>
        <taxon>Dacrymycetales</taxon>
        <taxon>Dacrymycetaceae</taxon>
        <taxon>Calocera</taxon>
    </lineage>
</organism>
<dbReference type="InterPro" id="IPR019128">
    <property type="entry name" value="Dcc1"/>
</dbReference>
<dbReference type="PANTHER" id="PTHR13395">
    <property type="entry name" value="SISTER CHROMATID COHESION PROTEIN DCC1-RELATED"/>
    <property type="match status" value="1"/>
</dbReference>
<keyword evidence="4" id="KW-1185">Reference proteome</keyword>
<protein>
    <recommendedName>
        <fullName evidence="5">Sister chromatid cohesion protein Dcc1</fullName>
    </recommendedName>
</protein>
<evidence type="ECO:0000313" key="3">
    <source>
        <dbReference type="EMBL" id="KZO98809.1"/>
    </source>
</evidence>
<name>A0A167PHY2_CALVF</name>
<dbReference type="Pfam" id="PF09724">
    <property type="entry name" value="Dcc1"/>
    <property type="match status" value="1"/>
</dbReference>
<dbReference type="STRING" id="1330018.A0A167PHY2"/>
<dbReference type="Proteomes" id="UP000076738">
    <property type="component" value="Unassembled WGS sequence"/>
</dbReference>
<evidence type="ECO:0008006" key="5">
    <source>
        <dbReference type="Google" id="ProtNLM"/>
    </source>
</evidence>
<dbReference type="GO" id="GO:0006260">
    <property type="term" value="P:DNA replication"/>
    <property type="evidence" value="ECO:0007669"/>
    <property type="project" value="UniProtKB-KW"/>
</dbReference>
<dbReference type="AlphaFoldDB" id="A0A167PHY2"/>
<dbReference type="GO" id="GO:0000785">
    <property type="term" value="C:chromatin"/>
    <property type="evidence" value="ECO:0007669"/>
    <property type="project" value="TreeGrafter"/>
</dbReference>
<proteinExistence type="inferred from homology"/>
<gene>
    <name evidence="3" type="ORF">CALVIDRAFT_561751</name>
</gene>
<dbReference type="OrthoDB" id="276989at2759"/>
<comment type="similarity">
    <text evidence="1">Belongs to the DCC1 family.</text>
</comment>
<dbReference type="PANTHER" id="PTHR13395:SF6">
    <property type="entry name" value="SISTER CHROMATID COHESION PROTEIN DCC1"/>
    <property type="match status" value="1"/>
</dbReference>
<dbReference type="GO" id="GO:0031390">
    <property type="term" value="C:Ctf18 RFC-like complex"/>
    <property type="evidence" value="ECO:0007669"/>
    <property type="project" value="InterPro"/>
</dbReference>
<dbReference type="GO" id="GO:0000775">
    <property type="term" value="C:chromosome, centromeric region"/>
    <property type="evidence" value="ECO:0007669"/>
    <property type="project" value="TreeGrafter"/>
</dbReference>
<dbReference type="EMBL" id="KV417274">
    <property type="protein sequence ID" value="KZO98809.1"/>
    <property type="molecule type" value="Genomic_DNA"/>
</dbReference>
<evidence type="ECO:0000313" key="4">
    <source>
        <dbReference type="Proteomes" id="UP000076738"/>
    </source>
</evidence>
<dbReference type="GO" id="GO:0034088">
    <property type="term" value="P:maintenance of mitotic sister chromatid cohesion"/>
    <property type="evidence" value="ECO:0007669"/>
    <property type="project" value="TreeGrafter"/>
</dbReference>
<sequence>MAQQNAYSLRLAASSEQQTYRLVELPPELLSIVESETSDLSLTIKGKQSDDAVLCSASSTYTLRAVLVSNAFLIVQPTPSNAEGGGENNTTLEIKGQVKDIIEVHKAVPKLDRLNGLMRGTEWNGEDEDMDDRSAKRRRYTYEQVSGVVQASRDELEEGLRDAHVLHVGGELRSLPPSQLSMILEAILTSMVARSFSPKHVRLAEFLDAMEDDHDLPRDVIRGVIAWYGDVSEERWRADMASLVREIGLGLLMDLRDNTMSEADFFNLWEKKVGDSFANEISMDLLEGYFLRPEPPSKTLIYFPHTALPTAPAARFADLFLARPRWRSEDLEPFLRGLPGGDGKTVRDALLVKFARRSEGENGTIWWSARANYT</sequence>
<reference evidence="3 4" key="1">
    <citation type="journal article" date="2016" name="Mol. Biol. Evol.">
        <title>Comparative Genomics of Early-Diverging Mushroom-Forming Fungi Provides Insights into the Origins of Lignocellulose Decay Capabilities.</title>
        <authorList>
            <person name="Nagy L.G."/>
            <person name="Riley R."/>
            <person name="Tritt A."/>
            <person name="Adam C."/>
            <person name="Daum C."/>
            <person name="Floudas D."/>
            <person name="Sun H."/>
            <person name="Yadav J.S."/>
            <person name="Pangilinan J."/>
            <person name="Larsson K.H."/>
            <person name="Matsuura K."/>
            <person name="Barry K."/>
            <person name="Labutti K."/>
            <person name="Kuo R."/>
            <person name="Ohm R.A."/>
            <person name="Bhattacharya S.S."/>
            <person name="Shirouzu T."/>
            <person name="Yoshinaga Y."/>
            <person name="Martin F.M."/>
            <person name="Grigoriev I.V."/>
            <person name="Hibbett D.S."/>
        </authorList>
    </citation>
    <scope>NUCLEOTIDE SEQUENCE [LARGE SCALE GENOMIC DNA]</scope>
    <source>
        <strain evidence="3 4">TUFC12733</strain>
    </source>
</reference>